<gene>
    <name evidence="10" type="ORF">IAD15_09055</name>
</gene>
<keyword evidence="5 10" id="KW-0418">Kinase</keyword>
<dbReference type="Pfam" id="PF13614">
    <property type="entry name" value="AAA_31"/>
    <property type="match status" value="1"/>
</dbReference>
<reference evidence="10" key="2">
    <citation type="journal article" date="2021" name="PeerJ">
        <title>Extensive microbial diversity within the chicken gut microbiome revealed by metagenomics and culture.</title>
        <authorList>
            <person name="Gilroy R."/>
            <person name="Ravi A."/>
            <person name="Getino M."/>
            <person name="Pursley I."/>
            <person name="Horton D.L."/>
            <person name="Alikhan N.F."/>
            <person name="Baker D."/>
            <person name="Gharbi K."/>
            <person name="Hall N."/>
            <person name="Watson M."/>
            <person name="Adriaenssens E.M."/>
            <person name="Foster-Nyarko E."/>
            <person name="Jarju S."/>
            <person name="Secka A."/>
            <person name="Antonio M."/>
            <person name="Oren A."/>
            <person name="Chaudhuri R.R."/>
            <person name="La Ragione R."/>
            <person name="Hildebrand F."/>
            <person name="Pallen M.J."/>
        </authorList>
    </citation>
    <scope>NUCLEOTIDE SEQUENCE</scope>
    <source>
        <strain evidence="10">CHK195-11698</strain>
    </source>
</reference>
<keyword evidence="4" id="KW-0547">Nucleotide-binding</keyword>
<dbReference type="Gene3D" id="3.40.50.300">
    <property type="entry name" value="P-loop containing nucleotide triphosphate hydrolases"/>
    <property type="match status" value="1"/>
</dbReference>
<comment type="catalytic activity">
    <reaction evidence="8">
        <text>L-tyrosyl-[protein] + ATP = O-phospho-L-tyrosyl-[protein] + ADP + H(+)</text>
        <dbReference type="Rhea" id="RHEA:10596"/>
        <dbReference type="Rhea" id="RHEA-COMP:10136"/>
        <dbReference type="Rhea" id="RHEA-COMP:20101"/>
        <dbReference type="ChEBI" id="CHEBI:15378"/>
        <dbReference type="ChEBI" id="CHEBI:30616"/>
        <dbReference type="ChEBI" id="CHEBI:46858"/>
        <dbReference type="ChEBI" id="CHEBI:61978"/>
        <dbReference type="ChEBI" id="CHEBI:456216"/>
        <dbReference type="EC" id="2.7.10.2"/>
    </reaction>
</comment>
<feature type="domain" description="AAA" evidence="9">
    <location>
        <begin position="60"/>
        <end position="178"/>
    </location>
</feature>
<dbReference type="Proteomes" id="UP000824175">
    <property type="component" value="Unassembled WGS sequence"/>
</dbReference>
<organism evidence="10 11">
    <name type="scientific">Candidatus Fimiplasma intestinipullorum</name>
    <dbReference type="NCBI Taxonomy" id="2840825"/>
    <lineage>
        <taxon>Bacteria</taxon>
        <taxon>Bacillati</taxon>
        <taxon>Bacillota</taxon>
        <taxon>Clostridia</taxon>
        <taxon>Eubacteriales</taxon>
        <taxon>Candidatus Fimiplasma</taxon>
    </lineage>
</organism>
<keyword evidence="6" id="KW-0067">ATP-binding</keyword>
<reference evidence="10" key="1">
    <citation type="submission" date="2020-10" db="EMBL/GenBank/DDBJ databases">
        <authorList>
            <person name="Gilroy R."/>
        </authorList>
    </citation>
    <scope>NUCLEOTIDE SEQUENCE</scope>
    <source>
        <strain evidence="10">CHK195-11698</strain>
    </source>
</reference>
<dbReference type="CDD" id="cd05387">
    <property type="entry name" value="BY-kinase"/>
    <property type="match status" value="1"/>
</dbReference>
<sequence>MKKQHSPKARQAINVLELNHRHRQFDYQEVYRSIRTNIEFSSLDASARAIALTSCQPFEAKTTTALNLAFIFAMKYARVLLIDCDLRQPQIHKYLKLSNRSGLTDTLLHLRDHDSHPEKAIQKYEHTKLQYPLHVLTSGTLVPNPAEILSSQLFKKLIADLKERYDFLLLDCPPILSVSDAVPIGRSVDGTLFILSTQDTTRRQARLAISILKQNNVHLLGTIMTKVPLTSQRYGYGYY</sequence>
<dbReference type="EC" id="2.7.10.2" evidence="2"/>
<dbReference type="InterPro" id="IPR005702">
    <property type="entry name" value="Wzc-like_C"/>
</dbReference>
<evidence type="ECO:0000256" key="1">
    <source>
        <dbReference type="ARBA" id="ARBA00007316"/>
    </source>
</evidence>
<dbReference type="SUPFAM" id="SSF52540">
    <property type="entry name" value="P-loop containing nucleoside triphosphate hydrolases"/>
    <property type="match status" value="1"/>
</dbReference>
<dbReference type="InterPro" id="IPR025669">
    <property type="entry name" value="AAA_dom"/>
</dbReference>
<evidence type="ECO:0000259" key="9">
    <source>
        <dbReference type="Pfam" id="PF13614"/>
    </source>
</evidence>
<evidence type="ECO:0000313" key="11">
    <source>
        <dbReference type="Proteomes" id="UP000824175"/>
    </source>
</evidence>
<dbReference type="AlphaFoldDB" id="A0A9D1L1L2"/>
<dbReference type="PANTHER" id="PTHR32309">
    <property type="entry name" value="TYROSINE-PROTEIN KINASE"/>
    <property type="match status" value="1"/>
</dbReference>
<accession>A0A9D1L1L2</accession>
<comment type="similarity">
    <text evidence="1">Belongs to the CpsD/CapB family.</text>
</comment>
<evidence type="ECO:0000256" key="3">
    <source>
        <dbReference type="ARBA" id="ARBA00022679"/>
    </source>
</evidence>
<keyword evidence="7" id="KW-0829">Tyrosine-protein kinase</keyword>
<name>A0A9D1L1L2_9FIRM</name>
<evidence type="ECO:0000256" key="7">
    <source>
        <dbReference type="ARBA" id="ARBA00023137"/>
    </source>
</evidence>
<dbReference type="InterPro" id="IPR027417">
    <property type="entry name" value="P-loop_NTPase"/>
</dbReference>
<evidence type="ECO:0000313" key="10">
    <source>
        <dbReference type="EMBL" id="HIU14201.1"/>
    </source>
</evidence>
<dbReference type="GO" id="GO:0005524">
    <property type="term" value="F:ATP binding"/>
    <property type="evidence" value="ECO:0007669"/>
    <property type="project" value="UniProtKB-KW"/>
</dbReference>
<protein>
    <recommendedName>
        <fullName evidence="2">non-specific protein-tyrosine kinase</fullName>
        <ecNumber evidence="2">2.7.10.2</ecNumber>
    </recommendedName>
</protein>
<evidence type="ECO:0000256" key="2">
    <source>
        <dbReference type="ARBA" id="ARBA00011903"/>
    </source>
</evidence>
<evidence type="ECO:0000256" key="5">
    <source>
        <dbReference type="ARBA" id="ARBA00022777"/>
    </source>
</evidence>
<dbReference type="EMBL" id="DVMJ01000077">
    <property type="protein sequence ID" value="HIU14201.1"/>
    <property type="molecule type" value="Genomic_DNA"/>
</dbReference>
<dbReference type="GO" id="GO:0005886">
    <property type="term" value="C:plasma membrane"/>
    <property type="evidence" value="ECO:0007669"/>
    <property type="project" value="TreeGrafter"/>
</dbReference>
<dbReference type="InterPro" id="IPR050445">
    <property type="entry name" value="Bact_polysacc_biosynth/exp"/>
</dbReference>
<evidence type="ECO:0000256" key="4">
    <source>
        <dbReference type="ARBA" id="ARBA00022741"/>
    </source>
</evidence>
<proteinExistence type="inferred from homology"/>
<evidence type="ECO:0000256" key="6">
    <source>
        <dbReference type="ARBA" id="ARBA00022840"/>
    </source>
</evidence>
<evidence type="ECO:0000256" key="8">
    <source>
        <dbReference type="ARBA" id="ARBA00051245"/>
    </source>
</evidence>
<comment type="caution">
    <text evidence="10">The sequence shown here is derived from an EMBL/GenBank/DDBJ whole genome shotgun (WGS) entry which is preliminary data.</text>
</comment>
<dbReference type="PANTHER" id="PTHR32309:SF13">
    <property type="entry name" value="FERRIC ENTEROBACTIN TRANSPORT PROTEIN FEPE"/>
    <property type="match status" value="1"/>
</dbReference>
<keyword evidence="3" id="KW-0808">Transferase</keyword>
<dbReference type="NCBIfam" id="TIGR01007">
    <property type="entry name" value="eps_fam"/>
    <property type="match status" value="1"/>
</dbReference>
<dbReference type="GO" id="GO:0004715">
    <property type="term" value="F:non-membrane spanning protein tyrosine kinase activity"/>
    <property type="evidence" value="ECO:0007669"/>
    <property type="project" value="UniProtKB-EC"/>
</dbReference>